<evidence type="ECO:0000259" key="3">
    <source>
        <dbReference type="Pfam" id="PF02449"/>
    </source>
</evidence>
<evidence type="ECO:0000313" key="5">
    <source>
        <dbReference type="Proteomes" id="UP000256304"/>
    </source>
</evidence>
<dbReference type="Proteomes" id="UP000256304">
    <property type="component" value="Unassembled WGS sequence"/>
</dbReference>
<dbReference type="GO" id="GO:0009341">
    <property type="term" value="C:beta-galactosidase complex"/>
    <property type="evidence" value="ECO:0007669"/>
    <property type="project" value="InterPro"/>
</dbReference>
<gene>
    <name evidence="4" type="ORF">A8990_11259</name>
</gene>
<dbReference type="AlphaFoldDB" id="A0A3D9S8T9"/>
<dbReference type="GO" id="GO:0004565">
    <property type="term" value="F:beta-galactosidase activity"/>
    <property type="evidence" value="ECO:0007669"/>
    <property type="project" value="InterPro"/>
</dbReference>
<keyword evidence="5" id="KW-1185">Reference proteome</keyword>
<dbReference type="InterPro" id="IPR013529">
    <property type="entry name" value="Glyco_hydro_42_N"/>
</dbReference>
<comment type="caution">
    <text evidence="4">The sequence shown here is derived from an EMBL/GenBank/DDBJ whole genome shotgun (WGS) entry which is preliminary data.</text>
</comment>
<keyword evidence="2" id="KW-0326">Glycosidase</keyword>
<evidence type="ECO:0000313" key="4">
    <source>
        <dbReference type="EMBL" id="REE85330.1"/>
    </source>
</evidence>
<dbReference type="EMBL" id="QTTN01000012">
    <property type="protein sequence ID" value="REE85330.1"/>
    <property type="molecule type" value="Genomic_DNA"/>
</dbReference>
<sequence>MTVQTMQNSMFVYSNCVNVSTDPGTITLMTNPGRSGIVLSGEPWTLGGVNWREARHLVFDVYMHEDWSVGLEVRFWEQDNDSEEHNLVFIIGVLPQVKTRISVPLEALNSQRMFLKRKPGQLKMVIHGNKVELDRVDRIQIGVQKSSFQQQIEFSNIHISDTEPNYPLPDVKLVDTLGQWTQKEWPGKVQSEEELVAYLHQEASVEAPASLAAFTDSWSDYGGWKERQFGATGYFRTHHDGERWWLVDPDGYAFYSNGLDVVRPNEEGPVEGIESLFSWLPDDEGAFKDAWSLNTWFGPARSINFAAVNLIRAFGERWWDEWAKLTRRRMIEWGFNTIGNWSDEKFIERAKVPYVWPLDAFPTTEKLIFRGFPDVFSDEYQQNAVAFAQELEAFKGDPYMIGYFLRNEPEWAFINGLIIAEELLANSGDFASKDALIAYLEERYSGDIAGLNAAWGLQLAAFADLKQPIRKAAQLSEAARIDLKAFSRQMIELYVKIPSVEAKKVDPHHLNLGMRYAYLSDPDLLAGCDNFDVFSINCYKMNPEPEIAKIGEATGLPVMIGEYHFGALDRGMTATGLRGVTSQEERGVAYQYYTEHAAASKYCVGAHYFILPDQAALGRADGENYQIGVVSVCHKPYDEFVRAIQATHRTIYHVAVGEKQVSERYPDEIEFIAF</sequence>
<dbReference type="OrthoDB" id="9760450at2"/>
<evidence type="ECO:0000256" key="1">
    <source>
        <dbReference type="ARBA" id="ARBA00022801"/>
    </source>
</evidence>
<dbReference type="Pfam" id="PF02449">
    <property type="entry name" value="Glyco_hydro_42"/>
    <property type="match status" value="1"/>
</dbReference>
<dbReference type="Gene3D" id="3.20.20.80">
    <property type="entry name" value="Glycosidases"/>
    <property type="match status" value="1"/>
</dbReference>
<proteinExistence type="predicted"/>
<dbReference type="RefSeq" id="WP_116189316.1">
    <property type="nucleotide sequence ID" value="NZ_QTTN01000012.1"/>
</dbReference>
<protein>
    <submittedName>
        <fullName evidence="4">Beta-galactosidase-like protein</fullName>
    </submittedName>
</protein>
<keyword evidence="1" id="KW-0378">Hydrolase</keyword>
<dbReference type="InterPro" id="IPR017853">
    <property type="entry name" value="GH"/>
</dbReference>
<reference evidence="4 5" key="1">
    <citation type="submission" date="2018-08" db="EMBL/GenBank/DDBJ databases">
        <title>Genomic Encyclopedia of Type Strains, Phase III (KMG-III): the genomes of soil and plant-associated and newly described type strains.</title>
        <authorList>
            <person name="Whitman W."/>
        </authorList>
    </citation>
    <scope>NUCLEOTIDE SEQUENCE [LARGE SCALE GENOMIC DNA]</scope>
    <source>
        <strain evidence="4 5">CGMCC 1.10966</strain>
    </source>
</reference>
<organism evidence="4 5">
    <name type="scientific">Paenibacillus taihuensis</name>
    <dbReference type="NCBI Taxonomy" id="1156355"/>
    <lineage>
        <taxon>Bacteria</taxon>
        <taxon>Bacillati</taxon>
        <taxon>Bacillota</taxon>
        <taxon>Bacilli</taxon>
        <taxon>Bacillales</taxon>
        <taxon>Paenibacillaceae</taxon>
        <taxon>Paenibacillus</taxon>
    </lineage>
</organism>
<evidence type="ECO:0000256" key="2">
    <source>
        <dbReference type="ARBA" id="ARBA00023295"/>
    </source>
</evidence>
<dbReference type="GO" id="GO:0005975">
    <property type="term" value="P:carbohydrate metabolic process"/>
    <property type="evidence" value="ECO:0007669"/>
    <property type="project" value="InterPro"/>
</dbReference>
<name>A0A3D9S8T9_9BACL</name>
<dbReference type="SUPFAM" id="SSF51445">
    <property type="entry name" value="(Trans)glycosidases"/>
    <property type="match status" value="1"/>
</dbReference>
<feature type="domain" description="Glycoside hydrolase family 42 N-terminal" evidence="3">
    <location>
        <begin position="356"/>
        <end position="541"/>
    </location>
</feature>
<accession>A0A3D9S8T9</accession>